<evidence type="ECO:0000313" key="3">
    <source>
        <dbReference type="Proteomes" id="UP000051955"/>
    </source>
</evidence>
<gene>
    <name evidence="2" type="ORF">FD25_GL002578</name>
</gene>
<sequence>MNFKRYAALASLGLTLSGVASPLLVSTTASASTKKVRVLSVTKIAKAIYHGQKGNIYSSDKLTKKRYHMKSYPHTNWHATKQAIVKKHGKKVSLTYITAGKKKGWIYSKYLMAGKAPAAKVTGNTKIKNNSSKTKNAVLNDISLVRKMIMHGTPNLQDQINGDTFSRLVDYPSLATNLFSFYGDSIGDYGSNDLQGAEKDRNVLMNIYDLLKNRLPGTATQKSSLDAMASDIRNSRLAEQNDKDALVAKVRVFTEQFTDLLKNM</sequence>
<name>A0A0R1LV14_9LACO</name>
<proteinExistence type="predicted"/>
<dbReference type="RefSeq" id="WP_057801541.1">
    <property type="nucleotide sequence ID" value="NZ_AZDV01000005.1"/>
</dbReference>
<protein>
    <recommendedName>
        <fullName evidence="4">D-alanyl-D-alanine carboxypeptidase</fullName>
    </recommendedName>
</protein>
<accession>A0A0R1LV14</accession>
<dbReference type="STRING" id="1423715.FD25_GL002578"/>
<dbReference type="AlphaFoldDB" id="A0A0R1LV14"/>
<evidence type="ECO:0008006" key="4">
    <source>
        <dbReference type="Google" id="ProtNLM"/>
    </source>
</evidence>
<keyword evidence="3" id="KW-1185">Reference proteome</keyword>
<comment type="caution">
    <text evidence="2">The sequence shown here is derived from an EMBL/GenBank/DDBJ whole genome shotgun (WGS) entry which is preliminary data.</text>
</comment>
<organism evidence="2 3">
    <name type="scientific">Levilactobacillus acidifarinae DSM 19394 = JCM 15949</name>
    <dbReference type="NCBI Taxonomy" id="1423715"/>
    <lineage>
        <taxon>Bacteria</taxon>
        <taxon>Bacillati</taxon>
        <taxon>Bacillota</taxon>
        <taxon>Bacilli</taxon>
        <taxon>Lactobacillales</taxon>
        <taxon>Lactobacillaceae</taxon>
        <taxon>Levilactobacillus</taxon>
    </lineage>
</organism>
<dbReference type="EMBL" id="AZDV01000005">
    <property type="protein sequence ID" value="KRK96114.1"/>
    <property type="molecule type" value="Genomic_DNA"/>
</dbReference>
<reference evidence="2 3" key="1">
    <citation type="journal article" date="2015" name="Genome Announc.">
        <title>Expanding the biotechnology potential of lactobacilli through comparative genomics of 213 strains and associated genera.</title>
        <authorList>
            <person name="Sun Z."/>
            <person name="Harris H.M."/>
            <person name="McCann A."/>
            <person name="Guo C."/>
            <person name="Argimon S."/>
            <person name="Zhang W."/>
            <person name="Yang X."/>
            <person name="Jeffery I.B."/>
            <person name="Cooney J.C."/>
            <person name="Kagawa T.F."/>
            <person name="Liu W."/>
            <person name="Song Y."/>
            <person name="Salvetti E."/>
            <person name="Wrobel A."/>
            <person name="Rasinkangas P."/>
            <person name="Parkhill J."/>
            <person name="Rea M.C."/>
            <person name="O'Sullivan O."/>
            <person name="Ritari J."/>
            <person name="Douillard F.P."/>
            <person name="Paul Ross R."/>
            <person name="Yang R."/>
            <person name="Briner A.E."/>
            <person name="Felis G.E."/>
            <person name="de Vos W.M."/>
            <person name="Barrangou R."/>
            <person name="Klaenhammer T.R."/>
            <person name="Caufield P.W."/>
            <person name="Cui Y."/>
            <person name="Zhang H."/>
            <person name="O'Toole P.W."/>
        </authorList>
    </citation>
    <scope>NUCLEOTIDE SEQUENCE [LARGE SCALE GENOMIC DNA]</scope>
    <source>
        <strain evidence="2 3">DSM 19394</strain>
    </source>
</reference>
<evidence type="ECO:0000313" key="2">
    <source>
        <dbReference type="EMBL" id="KRK96114.1"/>
    </source>
</evidence>
<dbReference type="PATRIC" id="fig|1423715.3.peg.2658"/>
<feature type="chain" id="PRO_5006407619" description="D-alanyl-D-alanine carboxypeptidase" evidence="1">
    <location>
        <begin position="32"/>
        <end position="264"/>
    </location>
</feature>
<evidence type="ECO:0000256" key="1">
    <source>
        <dbReference type="SAM" id="SignalP"/>
    </source>
</evidence>
<feature type="signal peptide" evidence="1">
    <location>
        <begin position="1"/>
        <end position="31"/>
    </location>
</feature>
<keyword evidence="1" id="KW-0732">Signal</keyword>
<dbReference type="Proteomes" id="UP000051955">
    <property type="component" value="Unassembled WGS sequence"/>
</dbReference>
<dbReference type="OrthoDB" id="2328435at2"/>